<dbReference type="AlphaFoldDB" id="A0A511X938"/>
<name>A0A511X938_9PROT</name>
<gene>
    <name evidence="1" type="ORF">ANI02nite_13410</name>
</gene>
<dbReference type="Proteomes" id="UP000321635">
    <property type="component" value="Unassembled WGS sequence"/>
</dbReference>
<dbReference type="EMBL" id="BJYF01000006">
    <property type="protein sequence ID" value="GEN59457.1"/>
    <property type="molecule type" value="Genomic_DNA"/>
</dbReference>
<reference evidence="1 2" key="1">
    <citation type="submission" date="2019-07" db="EMBL/GenBank/DDBJ databases">
        <title>Whole genome shotgun sequence of Acetobacter nitrogenifigens NBRC 105050.</title>
        <authorList>
            <person name="Hosoyama A."/>
            <person name="Uohara A."/>
            <person name="Ohji S."/>
            <person name="Ichikawa N."/>
        </authorList>
    </citation>
    <scope>NUCLEOTIDE SEQUENCE [LARGE SCALE GENOMIC DNA]</scope>
    <source>
        <strain evidence="1 2">NBRC 105050</strain>
    </source>
</reference>
<evidence type="ECO:0000313" key="2">
    <source>
        <dbReference type="Proteomes" id="UP000321635"/>
    </source>
</evidence>
<evidence type="ECO:0000313" key="1">
    <source>
        <dbReference type="EMBL" id="GEN59457.1"/>
    </source>
</evidence>
<proteinExistence type="predicted"/>
<sequence length="83" mass="8828">MDGAMTVAATPLIKSRRLMLGHFLAVGMSSDAGKVIRFSTLPDDFSVAQGVSIQKTCWIHGLHKIFIGGGKSGAMTKRVPITL</sequence>
<organism evidence="1 2">
    <name type="scientific">Acetobacter nitrogenifigens DSM 23921 = NBRC 105050</name>
    <dbReference type="NCBI Taxonomy" id="1120919"/>
    <lineage>
        <taxon>Bacteria</taxon>
        <taxon>Pseudomonadati</taxon>
        <taxon>Pseudomonadota</taxon>
        <taxon>Alphaproteobacteria</taxon>
        <taxon>Acetobacterales</taxon>
        <taxon>Acetobacteraceae</taxon>
        <taxon>Acetobacter</taxon>
    </lineage>
</organism>
<protein>
    <submittedName>
        <fullName evidence="1">Uncharacterized protein</fullName>
    </submittedName>
</protein>
<accession>A0A511X938</accession>
<keyword evidence="2" id="KW-1185">Reference proteome</keyword>
<comment type="caution">
    <text evidence="1">The sequence shown here is derived from an EMBL/GenBank/DDBJ whole genome shotgun (WGS) entry which is preliminary data.</text>
</comment>